<keyword evidence="2" id="KW-0732">Signal</keyword>
<dbReference type="Proteomes" id="UP000005695">
    <property type="component" value="Unassembled WGS sequence"/>
</dbReference>
<dbReference type="PANTHER" id="PTHR30469:SF15">
    <property type="entry name" value="HLYD FAMILY OF SECRETION PROTEINS"/>
    <property type="match status" value="1"/>
</dbReference>
<dbReference type="EMBL" id="AAEW02000003">
    <property type="protein sequence ID" value="EAT16820.1"/>
    <property type="molecule type" value="Genomic_DNA"/>
</dbReference>
<evidence type="ECO:0000256" key="1">
    <source>
        <dbReference type="SAM" id="Coils"/>
    </source>
</evidence>
<dbReference type="Gene3D" id="2.40.30.170">
    <property type="match status" value="1"/>
</dbReference>
<name>Q1K2R1_DESA6</name>
<proteinExistence type="predicted"/>
<dbReference type="Gene3D" id="1.10.287.470">
    <property type="entry name" value="Helix hairpin bin"/>
    <property type="match status" value="1"/>
</dbReference>
<evidence type="ECO:0000313" key="4">
    <source>
        <dbReference type="Proteomes" id="UP000005695"/>
    </source>
</evidence>
<feature type="signal peptide" evidence="2">
    <location>
        <begin position="1"/>
        <end position="19"/>
    </location>
</feature>
<keyword evidence="1" id="KW-0175">Coiled coil</keyword>
<reference evidence="3" key="1">
    <citation type="submission" date="2006-05" db="EMBL/GenBank/DDBJ databases">
        <title>Annotation of the draft genome assembly of Desulfuromonas acetoxidans DSM 684.</title>
        <authorList>
            <consortium name="US DOE Joint Genome Institute (JGI-ORNL)"/>
            <person name="Larimer F."/>
            <person name="Land M."/>
            <person name="Hauser L."/>
        </authorList>
    </citation>
    <scope>NUCLEOTIDE SEQUENCE [LARGE SCALE GENOMIC DNA]</scope>
    <source>
        <strain evidence="3">DSM 684</strain>
    </source>
</reference>
<dbReference type="OrthoDB" id="9784484at2"/>
<gene>
    <name evidence="3" type="ORF">Dace_2072</name>
</gene>
<dbReference type="PANTHER" id="PTHR30469">
    <property type="entry name" value="MULTIDRUG RESISTANCE PROTEIN MDTA"/>
    <property type="match status" value="1"/>
</dbReference>
<evidence type="ECO:0000313" key="3">
    <source>
        <dbReference type="EMBL" id="EAT16820.1"/>
    </source>
</evidence>
<dbReference type="GO" id="GO:0015562">
    <property type="term" value="F:efflux transmembrane transporter activity"/>
    <property type="evidence" value="ECO:0007669"/>
    <property type="project" value="TreeGrafter"/>
</dbReference>
<reference evidence="3" key="2">
    <citation type="submission" date="2006-05" db="EMBL/GenBank/DDBJ databases">
        <title>Sequencing of the draft genome and assembly of Desulfuromonas acetoxidans DSM 684.</title>
        <authorList>
            <consortium name="US DOE Joint Genome Institute (JGI-PGF)"/>
            <person name="Copeland A."/>
            <person name="Lucas S."/>
            <person name="Lapidus A."/>
            <person name="Barry K."/>
            <person name="Detter J.C."/>
            <person name="Glavina del Rio T."/>
            <person name="Hammon N."/>
            <person name="Israni S."/>
            <person name="Dalin E."/>
            <person name="Tice H."/>
            <person name="Bruce D."/>
            <person name="Pitluck S."/>
            <person name="Richardson P."/>
        </authorList>
    </citation>
    <scope>NUCLEOTIDE SEQUENCE [LARGE SCALE GENOMIC DNA]</scope>
    <source>
        <strain evidence="3">DSM 684</strain>
    </source>
</reference>
<accession>Q1K2R1</accession>
<feature type="coiled-coil region" evidence="1">
    <location>
        <begin position="131"/>
        <end position="165"/>
    </location>
</feature>
<dbReference type="GO" id="GO:1990281">
    <property type="term" value="C:efflux pump complex"/>
    <property type="evidence" value="ECO:0007669"/>
    <property type="project" value="TreeGrafter"/>
</dbReference>
<dbReference type="Gene3D" id="2.40.50.100">
    <property type="match status" value="1"/>
</dbReference>
<organism evidence="3 4">
    <name type="scientific">Desulfuromonas acetoxidans (strain DSM 684 / 11070)</name>
    <dbReference type="NCBI Taxonomy" id="281689"/>
    <lineage>
        <taxon>Bacteria</taxon>
        <taxon>Pseudomonadati</taxon>
        <taxon>Thermodesulfobacteriota</taxon>
        <taxon>Desulfuromonadia</taxon>
        <taxon>Desulfuromonadales</taxon>
        <taxon>Desulfuromonadaceae</taxon>
        <taxon>Desulfuromonas</taxon>
    </lineage>
</organism>
<sequence length="343" mass="38422">MKKALFILIASCLISGGMAGQTLAESLRVEPGFRDVILRGYSRPLVSSTVAAEVSGVITTRYYDVGDTITNQPLVQIDPTWINLELQENASAIERTRIAVDQARLRASWLEKDFKRLQTLVNEGGVSRSTFDEIEQQRDQARLEIRLQEQQFEQLQIQRKTLVEQQKRHRPTAPTGWQVAQRYVDEGELVAAGSPLMDVGDYRHLLIPLSVTAAELSAIREQTQARLNGQDVTYHLHTVSPAFDEKTRKITIELMIDHFTGEQRGGLPFEVAVRMPDEGLMIPVAAISNRYNHPKVKRRDQSQAIEISILNHQGDWVRIAPTTALQPGVELLDQTPDGGSGKP</sequence>
<dbReference type="SUPFAM" id="SSF111369">
    <property type="entry name" value="HlyD-like secretion proteins"/>
    <property type="match status" value="1"/>
</dbReference>
<dbReference type="RefSeq" id="WP_005998274.1">
    <property type="nucleotide sequence ID" value="NZ_AAEW02000003.1"/>
</dbReference>
<keyword evidence="4" id="KW-1185">Reference proteome</keyword>
<protein>
    <submittedName>
        <fullName evidence="3">Secretion protein HlyD</fullName>
    </submittedName>
</protein>
<dbReference type="AlphaFoldDB" id="Q1K2R1"/>
<evidence type="ECO:0000256" key="2">
    <source>
        <dbReference type="SAM" id="SignalP"/>
    </source>
</evidence>
<comment type="caution">
    <text evidence="3">The sequence shown here is derived from an EMBL/GenBank/DDBJ whole genome shotgun (WGS) entry which is preliminary data.</text>
</comment>
<feature type="chain" id="PRO_5004192734" evidence="2">
    <location>
        <begin position="20"/>
        <end position="343"/>
    </location>
</feature>